<organism evidence="2 3">
    <name type="scientific">Anaerocolumna sedimenticola</name>
    <dbReference type="NCBI Taxonomy" id="2696063"/>
    <lineage>
        <taxon>Bacteria</taxon>
        <taxon>Bacillati</taxon>
        <taxon>Bacillota</taxon>
        <taxon>Clostridia</taxon>
        <taxon>Lachnospirales</taxon>
        <taxon>Lachnospiraceae</taxon>
        <taxon>Anaerocolumna</taxon>
    </lineage>
</organism>
<keyword evidence="3" id="KW-1185">Reference proteome</keyword>
<feature type="domain" description="6-hydroxymethylpterin diphosphokinase MptE-like" evidence="1">
    <location>
        <begin position="212"/>
        <end position="381"/>
    </location>
</feature>
<dbReference type="PANTHER" id="PTHR41786">
    <property type="entry name" value="MOTILITY ACCESSORY FACTOR MAF"/>
    <property type="match status" value="1"/>
</dbReference>
<dbReference type="Pfam" id="PF01973">
    <property type="entry name" value="MptE-like"/>
    <property type="match status" value="1"/>
</dbReference>
<dbReference type="EMBL" id="CP048000">
    <property type="protein sequence ID" value="QHQ60677.1"/>
    <property type="molecule type" value="Genomic_DNA"/>
</dbReference>
<protein>
    <submittedName>
        <fullName evidence="2">DUF115 domain-containing protein</fullName>
    </submittedName>
</protein>
<accession>A0A6P1TK58</accession>
<proteinExistence type="predicted"/>
<gene>
    <name evidence="2" type="ORF">Ana3638_07745</name>
</gene>
<reference evidence="2 3" key="1">
    <citation type="submission" date="2020-01" db="EMBL/GenBank/DDBJ databases">
        <title>Genome analysis of Anaerocolumna sp. CBA3638.</title>
        <authorList>
            <person name="Kim J."/>
            <person name="Roh S.W."/>
        </authorList>
    </citation>
    <scope>NUCLEOTIDE SEQUENCE [LARGE SCALE GENOMIC DNA]</scope>
    <source>
        <strain evidence="2 3">CBA3638</strain>
    </source>
</reference>
<evidence type="ECO:0000313" key="3">
    <source>
        <dbReference type="Proteomes" id="UP000464314"/>
    </source>
</evidence>
<dbReference type="PANTHER" id="PTHR41786:SF1">
    <property type="entry name" value="6-HYDROXYMETHYLPTERIN DIPHOSPHOKINASE MPTE-LIKE DOMAIN-CONTAINING PROTEIN"/>
    <property type="match status" value="1"/>
</dbReference>
<evidence type="ECO:0000313" key="2">
    <source>
        <dbReference type="EMBL" id="QHQ60677.1"/>
    </source>
</evidence>
<dbReference type="AlphaFoldDB" id="A0A6P1TK58"/>
<dbReference type="RefSeq" id="WP_161837511.1">
    <property type="nucleotide sequence ID" value="NZ_CP048000.1"/>
</dbReference>
<dbReference type="Proteomes" id="UP000464314">
    <property type="component" value="Chromosome"/>
</dbReference>
<sequence length="611" mass="69665">MSLFENNMKALETHRSAFFHKLKILLVEDNNKSNNDIQLIETKDGNSAFSLTVDGNKYNLNSLYSPVMEAKRWSNQFDFKNLNIVVSMFGLGNGYFARELMLKLKKEDFLLIYEPSTDLFVKAMEHFDLSDIIGNENTILLLDEINGIEFKNVLKMCVNWMNLNSQVICNHPHYDTIFKESYNLFNKAIKDNSNGILVNENTNAATSKLITKNTMNNFKFLKGCNIVTDLLGKIPVDIPAIIVAAGPSLDKNINELKMAKGKAVIFAVDTAVKYLLKNQIIPDFIVTLDPKKSLHHLSDPRCNNIPLICRIEARTENLQRNNKRIIFFNMEGYTAKLLQMVGKDTGWFQSGGSVTTGAFSICKTLGFQTIILVGCDLAYSGKSTHAGGMTVDVSEAGRYLETVEDIYGNEIKTRYDWFIYLRWFEEAITLLNDGEVIDATEGGARIKGTKLMTLKDSINKYCLKNIDVDNMIRELPPVISKEELKIIQESIERDLKELKDIQEKANQGIEICKRLLNKYNKSIRETEGSIEKNKQLSQINNFIEAKRVYILIDWDIAQDTFSYISDLYVYADNEKEDKIYTYEKAKTLYTSIAKAVDRIYPMLETALLSIK</sequence>
<dbReference type="InterPro" id="IPR002826">
    <property type="entry name" value="MptE-like"/>
</dbReference>
<dbReference type="KEGG" id="anr:Ana3638_07745"/>
<evidence type="ECO:0000259" key="1">
    <source>
        <dbReference type="Pfam" id="PF01973"/>
    </source>
</evidence>
<name>A0A6P1TK58_9FIRM</name>